<dbReference type="AlphaFoldDB" id="A0A7W0DMR0"/>
<dbReference type="PANTHER" id="PTHR33798:SF5">
    <property type="entry name" value="FLAVIN REDUCTASE LIKE DOMAIN-CONTAINING PROTEIN"/>
    <property type="match status" value="1"/>
</dbReference>
<dbReference type="EMBL" id="JACEHE010000011">
    <property type="protein sequence ID" value="MBA2947926.1"/>
    <property type="molecule type" value="Genomic_DNA"/>
</dbReference>
<dbReference type="PANTHER" id="PTHR33798">
    <property type="entry name" value="FLAVOPROTEIN OXYGENASE"/>
    <property type="match status" value="1"/>
</dbReference>
<dbReference type="GO" id="GO:0010181">
    <property type="term" value="F:FMN binding"/>
    <property type="evidence" value="ECO:0007669"/>
    <property type="project" value="InterPro"/>
</dbReference>
<evidence type="ECO:0000259" key="5">
    <source>
        <dbReference type="SMART" id="SM00903"/>
    </source>
</evidence>
<reference evidence="6 7" key="1">
    <citation type="submission" date="2020-07" db="EMBL/GenBank/DDBJ databases">
        <title>Streptomyces isolated from Indian soil.</title>
        <authorList>
            <person name="Mandal S."/>
            <person name="Maiti P.K."/>
        </authorList>
    </citation>
    <scope>NUCLEOTIDE SEQUENCE [LARGE SCALE GENOMIC DNA]</scope>
    <source>
        <strain evidence="6 7">PSKA28</strain>
    </source>
</reference>
<dbReference type="SUPFAM" id="SSF50475">
    <property type="entry name" value="FMN-binding split barrel"/>
    <property type="match status" value="1"/>
</dbReference>
<dbReference type="InterPro" id="IPR002563">
    <property type="entry name" value="Flavin_Rdtase-like_dom"/>
</dbReference>
<dbReference type="Proteomes" id="UP000545761">
    <property type="component" value="Unassembled WGS sequence"/>
</dbReference>
<evidence type="ECO:0000256" key="3">
    <source>
        <dbReference type="ARBA" id="ARBA00022643"/>
    </source>
</evidence>
<evidence type="ECO:0000256" key="2">
    <source>
        <dbReference type="ARBA" id="ARBA00022630"/>
    </source>
</evidence>
<dbReference type="RefSeq" id="WP_181658880.1">
    <property type="nucleotide sequence ID" value="NZ_JACEHE010000011.1"/>
</dbReference>
<dbReference type="Pfam" id="PF01613">
    <property type="entry name" value="Flavin_Reduct"/>
    <property type="match status" value="1"/>
</dbReference>
<evidence type="ECO:0000313" key="7">
    <source>
        <dbReference type="Proteomes" id="UP000545761"/>
    </source>
</evidence>
<dbReference type="InterPro" id="IPR012349">
    <property type="entry name" value="Split_barrel_FMN-bd"/>
</dbReference>
<evidence type="ECO:0000313" key="6">
    <source>
        <dbReference type="EMBL" id="MBA2947926.1"/>
    </source>
</evidence>
<evidence type="ECO:0000256" key="1">
    <source>
        <dbReference type="ARBA" id="ARBA00001917"/>
    </source>
</evidence>
<gene>
    <name evidence="6" type="ORF">H1D24_19435</name>
</gene>
<accession>A0A7W0DMR0</accession>
<name>A0A7W0DMR0_9ACTN</name>
<feature type="domain" description="Flavin reductase like" evidence="5">
    <location>
        <begin position="21"/>
        <end position="176"/>
    </location>
</feature>
<dbReference type="SMART" id="SM00903">
    <property type="entry name" value="Flavin_Reduct"/>
    <property type="match status" value="1"/>
</dbReference>
<organism evidence="6 7">
    <name type="scientific">Streptomyces himalayensis subsp. himalayensis</name>
    <dbReference type="NCBI Taxonomy" id="2756131"/>
    <lineage>
        <taxon>Bacteria</taxon>
        <taxon>Bacillati</taxon>
        <taxon>Actinomycetota</taxon>
        <taxon>Actinomycetes</taxon>
        <taxon>Kitasatosporales</taxon>
        <taxon>Streptomycetaceae</taxon>
        <taxon>Streptomyces</taxon>
        <taxon>Streptomyces himalayensis</taxon>
    </lineage>
</organism>
<keyword evidence="2" id="KW-0285">Flavoprotein</keyword>
<proteinExistence type="inferred from homology"/>
<sequence>MRVDFDPEAVGPNDFYRLLTAVVVPRPIAWVSTISKDHSVPNLAPHSFFTVASTQPPIVQFTSVGRKDSLRNAEETGEFVVNFCSEPLFEQVNATGTDFPSDVGEFEAVGIEQEPSLRVKPPRVAASPVALECRLHSTLRLGDSTVVFGRVVHAVLSEDVVVDGHPDIELLRPLSRLGRNEWGTMGEIKEIARIPYAVWQQNGS</sequence>
<comment type="cofactor">
    <cofactor evidence="1">
        <name>FMN</name>
        <dbReference type="ChEBI" id="CHEBI:58210"/>
    </cofactor>
</comment>
<comment type="caution">
    <text evidence="6">The sequence shown here is derived from an EMBL/GenBank/DDBJ whole genome shotgun (WGS) entry which is preliminary data.</text>
</comment>
<comment type="similarity">
    <text evidence="4">Belongs to the flavoredoxin family.</text>
</comment>
<protein>
    <submittedName>
        <fullName evidence="6">Flavin reductase family protein</fullName>
    </submittedName>
</protein>
<dbReference type="GO" id="GO:0016646">
    <property type="term" value="F:oxidoreductase activity, acting on the CH-NH group of donors, NAD or NADP as acceptor"/>
    <property type="evidence" value="ECO:0007669"/>
    <property type="project" value="UniProtKB-ARBA"/>
</dbReference>
<evidence type="ECO:0000256" key="4">
    <source>
        <dbReference type="ARBA" id="ARBA00038054"/>
    </source>
</evidence>
<dbReference type="Gene3D" id="2.30.110.10">
    <property type="entry name" value="Electron Transport, Fmn-binding Protein, Chain A"/>
    <property type="match status" value="1"/>
</dbReference>
<keyword evidence="3" id="KW-0288">FMN</keyword>